<comment type="caution">
    <text evidence="3">The sequence shown here is derived from an EMBL/GenBank/DDBJ whole genome shotgun (WGS) entry which is preliminary data.</text>
</comment>
<evidence type="ECO:0000313" key="3">
    <source>
        <dbReference type="EMBL" id="MBB6051483.1"/>
    </source>
</evidence>
<dbReference type="Gene3D" id="3.30.479.30">
    <property type="entry name" value="Band 7 domain"/>
    <property type="match status" value="1"/>
</dbReference>
<evidence type="ECO:0000256" key="1">
    <source>
        <dbReference type="SAM" id="Phobius"/>
    </source>
</evidence>
<reference evidence="3 4" key="1">
    <citation type="submission" date="2020-08" db="EMBL/GenBank/DDBJ databases">
        <title>Genomic Encyclopedia of Type Strains, Phase IV (KMG-IV): sequencing the most valuable type-strain genomes for metagenomic binning, comparative biology and taxonomic classification.</title>
        <authorList>
            <person name="Goeker M."/>
        </authorList>
    </citation>
    <scope>NUCLEOTIDE SEQUENCE [LARGE SCALE GENOMIC DNA]</scope>
    <source>
        <strain evidence="3 4">DSM 23562</strain>
    </source>
</reference>
<proteinExistence type="predicted"/>
<dbReference type="InterPro" id="IPR036013">
    <property type="entry name" value="Band_7/SPFH_dom_sf"/>
</dbReference>
<gene>
    <name evidence="3" type="ORF">HNQ39_003293</name>
</gene>
<evidence type="ECO:0000313" key="4">
    <source>
        <dbReference type="Proteomes" id="UP000520814"/>
    </source>
</evidence>
<dbReference type="AlphaFoldDB" id="A0A7W9W7B9"/>
<organism evidence="3 4">
    <name type="scientific">Armatimonas rosea</name>
    <dbReference type="NCBI Taxonomy" id="685828"/>
    <lineage>
        <taxon>Bacteria</taxon>
        <taxon>Bacillati</taxon>
        <taxon>Armatimonadota</taxon>
        <taxon>Armatimonadia</taxon>
        <taxon>Armatimonadales</taxon>
        <taxon>Armatimonadaceae</taxon>
        <taxon>Armatimonas</taxon>
    </lineage>
</organism>
<dbReference type="SUPFAM" id="SSF117892">
    <property type="entry name" value="Band 7/SPFH domain"/>
    <property type="match status" value="1"/>
</dbReference>
<dbReference type="GO" id="GO:0006508">
    <property type="term" value="P:proteolysis"/>
    <property type="evidence" value="ECO:0007669"/>
    <property type="project" value="UniProtKB-KW"/>
</dbReference>
<dbReference type="InterPro" id="IPR001107">
    <property type="entry name" value="Band_7"/>
</dbReference>
<protein>
    <submittedName>
        <fullName evidence="3">Regulator of protease activity HflC (Stomatin/prohibitin superfamily)</fullName>
    </submittedName>
</protein>
<keyword evidence="3" id="KW-0378">Hydrolase</keyword>
<sequence>MKFKTFALGCGGVLVAGIAIWSFIESRSAWIDAGYVGILYDASSGVQPKPLKPGRVFVGWRQRLYSFPTKLMSAKYVQDANEGEQKVADGILITTSDNANTTFDVCVIYRISEENAIKVFNSFGPIDVETIQANHLRRAIKDVVNEIGPKYDVFELMGPKRQEFCQLATDSLKKRMDSKGIAIDSLMLMTAYPAPETMEKITRRVNQYTEYDIAVLRKQIAEVSRQTNVITAQARMTATQLTSATAKDKGLEQLQLQADEEAIEKWDGHLPEIRTGGNQTMILDGSSLAALSKRRATAPAATARPQGENGQ</sequence>
<keyword evidence="1" id="KW-0812">Transmembrane</keyword>
<dbReference type="Pfam" id="PF01145">
    <property type="entry name" value="Band_7"/>
    <property type="match status" value="1"/>
</dbReference>
<keyword evidence="4" id="KW-1185">Reference proteome</keyword>
<dbReference type="GO" id="GO:0008233">
    <property type="term" value="F:peptidase activity"/>
    <property type="evidence" value="ECO:0007669"/>
    <property type="project" value="UniProtKB-KW"/>
</dbReference>
<keyword evidence="1" id="KW-1133">Transmembrane helix</keyword>
<feature type="transmembrane region" description="Helical" evidence="1">
    <location>
        <begin position="6"/>
        <end position="24"/>
    </location>
</feature>
<dbReference type="EMBL" id="JACHGW010000003">
    <property type="protein sequence ID" value="MBB6051483.1"/>
    <property type="molecule type" value="Genomic_DNA"/>
</dbReference>
<evidence type="ECO:0000259" key="2">
    <source>
        <dbReference type="Pfam" id="PF01145"/>
    </source>
</evidence>
<keyword evidence="1" id="KW-0472">Membrane</keyword>
<dbReference type="Proteomes" id="UP000520814">
    <property type="component" value="Unassembled WGS sequence"/>
</dbReference>
<accession>A0A7W9W7B9</accession>
<feature type="domain" description="Band 7" evidence="2">
    <location>
        <begin position="31"/>
        <end position="217"/>
    </location>
</feature>
<name>A0A7W9W7B9_ARMRO</name>
<keyword evidence="3" id="KW-0645">Protease</keyword>
<dbReference type="RefSeq" id="WP_184198527.1">
    <property type="nucleotide sequence ID" value="NZ_JACHGW010000003.1"/>
</dbReference>